<comment type="caution">
    <text evidence="1">The sequence shown here is derived from an EMBL/GenBank/DDBJ whole genome shotgun (WGS) entry which is preliminary data.</text>
</comment>
<protein>
    <submittedName>
        <fullName evidence="1">Uncharacterized protein</fullName>
    </submittedName>
</protein>
<dbReference type="EMBL" id="CAJVCH010323224">
    <property type="protein sequence ID" value="CAG7786696.1"/>
    <property type="molecule type" value="Genomic_DNA"/>
</dbReference>
<gene>
    <name evidence="1" type="ORF">AFUS01_LOCUS25252</name>
</gene>
<keyword evidence="2" id="KW-1185">Reference proteome</keyword>
<feature type="non-terminal residue" evidence="1">
    <location>
        <position position="15"/>
    </location>
</feature>
<sequence>MGKSEFATPEVTDTQ</sequence>
<reference evidence="1" key="1">
    <citation type="submission" date="2021-06" db="EMBL/GenBank/DDBJ databases">
        <authorList>
            <person name="Hodson N. C."/>
            <person name="Mongue J. A."/>
            <person name="Jaron S. K."/>
        </authorList>
    </citation>
    <scope>NUCLEOTIDE SEQUENCE</scope>
</reference>
<organism evidence="1 2">
    <name type="scientific">Allacma fusca</name>
    <dbReference type="NCBI Taxonomy" id="39272"/>
    <lineage>
        <taxon>Eukaryota</taxon>
        <taxon>Metazoa</taxon>
        <taxon>Ecdysozoa</taxon>
        <taxon>Arthropoda</taxon>
        <taxon>Hexapoda</taxon>
        <taxon>Collembola</taxon>
        <taxon>Symphypleona</taxon>
        <taxon>Sminthuridae</taxon>
        <taxon>Allacma</taxon>
    </lineage>
</organism>
<accession>A0A8J2KIM8</accession>
<evidence type="ECO:0000313" key="2">
    <source>
        <dbReference type="Proteomes" id="UP000708208"/>
    </source>
</evidence>
<dbReference type="Proteomes" id="UP000708208">
    <property type="component" value="Unassembled WGS sequence"/>
</dbReference>
<evidence type="ECO:0000313" key="1">
    <source>
        <dbReference type="EMBL" id="CAG7786696.1"/>
    </source>
</evidence>
<proteinExistence type="predicted"/>
<name>A0A8J2KIM8_9HEXA</name>